<evidence type="ECO:0000256" key="3">
    <source>
        <dbReference type="ARBA" id="ARBA00022723"/>
    </source>
</evidence>
<evidence type="ECO:0000259" key="7">
    <source>
        <dbReference type="Pfam" id="PF03460"/>
    </source>
</evidence>
<dbReference type="GO" id="GO:0016491">
    <property type="term" value="F:oxidoreductase activity"/>
    <property type="evidence" value="ECO:0007669"/>
    <property type="project" value="UniProtKB-KW"/>
</dbReference>
<evidence type="ECO:0000256" key="6">
    <source>
        <dbReference type="ARBA" id="ARBA00023014"/>
    </source>
</evidence>
<dbReference type="InterPro" id="IPR012798">
    <property type="entry name" value="Cbl_synth_CobG-like"/>
</dbReference>
<evidence type="ECO:0000256" key="1">
    <source>
        <dbReference type="ARBA" id="ARBA00022485"/>
    </source>
</evidence>
<dbReference type="SUPFAM" id="SSF56014">
    <property type="entry name" value="Nitrite and sulphite reductase 4Fe-4S domain-like"/>
    <property type="match status" value="1"/>
</dbReference>
<feature type="domain" description="Nitrite/Sulfite reductase ferredoxin-like" evidence="7">
    <location>
        <begin position="23"/>
        <end position="84"/>
    </location>
</feature>
<keyword evidence="9" id="KW-1185">Reference proteome</keyword>
<dbReference type="InterPro" id="IPR045854">
    <property type="entry name" value="NO2/SO3_Rdtase_4Fe4S_sf"/>
</dbReference>
<dbReference type="RefSeq" id="WP_189115910.1">
    <property type="nucleotide sequence ID" value="NZ_BMQC01000024.1"/>
</dbReference>
<dbReference type="Gene3D" id="3.30.413.10">
    <property type="entry name" value="Sulfite Reductase Hemoprotein, domain 1"/>
    <property type="match status" value="1"/>
</dbReference>
<dbReference type="Pfam" id="PF03460">
    <property type="entry name" value="NIR_SIR_ferr"/>
    <property type="match status" value="2"/>
</dbReference>
<gene>
    <name evidence="8" type="primary">cobG</name>
    <name evidence="8" type="ORF">GCM10010124_39970</name>
</gene>
<evidence type="ECO:0000256" key="4">
    <source>
        <dbReference type="ARBA" id="ARBA00023002"/>
    </source>
</evidence>
<dbReference type="GO" id="GO:0046872">
    <property type="term" value="F:metal ion binding"/>
    <property type="evidence" value="ECO:0007669"/>
    <property type="project" value="UniProtKB-KW"/>
</dbReference>
<keyword evidence="1" id="KW-0004">4Fe-4S</keyword>
<evidence type="ECO:0000256" key="2">
    <source>
        <dbReference type="ARBA" id="ARBA00022617"/>
    </source>
</evidence>
<reference evidence="8" key="2">
    <citation type="submission" date="2020-09" db="EMBL/GenBank/DDBJ databases">
        <authorList>
            <person name="Sun Q."/>
            <person name="Ohkuma M."/>
        </authorList>
    </citation>
    <scope>NUCLEOTIDE SEQUENCE</scope>
    <source>
        <strain evidence="8">JCM 3091</strain>
    </source>
</reference>
<dbReference type="AlphaFoldDB" id="A0A8J3BV54"/>
<evidence type="ECO:0000256" key="5">
    <source>
        <dbReference type="ARBA" id="ARBA00023004"/>
    </source>
</evidence>
<evidence type="ECO:0000313" key="9">
    <source>
        <dbReference type="Proteomes" id="UP000662200"/>
    </source>
</evidence>
<proteinExistence type="predicted"/>
<dbReference type="NCBIfam" id="TIGR02435">
    <property type="entry name" value="CobG"/>
    <property type="match status" value="1"/>
</dbReference>
<dbReference type="Proteomes" id="UP000662200">
    <property type="component" value="Unassembled WGS sequence"/>
</dbReference>
<keyword evidence="6" id="KW-0411">Iron-sulfur</keyword>
<sequence>MTDGGRRGADDRCPGALRVHRAADGGLVRVRVPGGVLDLARWRALARCAGEYADGGAELTGRGNIQLRGVPAGAETDLAAALAAGGLLPSATHERVRNIVASPLAGRDGAGRYDVRGLVGALDAGLCADPALAGLPGRFLFALDDGRGDVLALRPDAALLATGAELPAALPATGAALPATGAELALWCAGADTGLRVAPGAAVPALLAAARAFLAERDTPRTGPGTAPGGPAWRIAELPDGASRVARRVAAALGLRASAAAAAPPAAPDPPVGVLPQRDGRVAVAAVAPLGRLTADQLAALAARSAGALVVTPWRSVLLPDLADAPAAVPALAAAGLVTDPRSPWIGVTACAGTDCARALADVRGDARTVHGGHAVRGPVHWSGCDRHCGRPGGAVLHAVATGDGYRYDGGDAGAQRVAAALRRGT</sequence>
<accession>A0A8J3BV54</accession>
<name>A0A8J3BV54_9ACTN</name>
<dbReference type="EMBL" id="BMQC01000024">
    <property type="protein sequence ID" value="GGK43126.1"/>
    <property type="molecule type" value="Genomic_DNA"/>
</dbReference>
<protein>
    <submittedName>
        <fullName evidence="8">Precorrin-3B synthase</fullName>
    </submittedName>
</protein>
<dbReference type="PANTHER" id="PTHR32439:SF9">
    <property type="entry name" value="BLR3264 PROTEIN"/>
    <property type="match status" value="1"/>
</dbReference>
<dbReference type="InterPro" id="IPR036136">
    <property type="entry name" value="Nit/Sulf_reduc_fer-like_dom_sf"/>
</dbReference>
<dbReference type="InterPro" id="IPR005117">
    <property type="entry name" value="NiRdtase/SiRdtase_haem-b_fer"/>
</dbReference>
<feature type="domain" description="Nitrite/Sulfite reductase ferredoxin-like" evidence="7">
    <location>
        <begin position="276"/>
        <end position="331"/>
    </location>
</feature>
<dbReference type="GO" id="GO:0051539">
    <property type="term" value="F:4 iron, 4 sulfur cluster binding"/>
    <property type="evidence" value="ECO:0007669"/>
    <property type="project" value="UniProtKB-KW"/>
</dbReference>
<keyword evidence="4" id="KW-0560">Oxidoreductase</keyword>
<keyword evidence="2" id="KW-0349">Heme</keyword>
<keyword evidence="3" id="KW-0479">Metal-binding</keyword>
<dbReference type="Gene3D" id="3.90.480.10">
    <property type="entry name" value="Sulfite Reductase Hemoprotein,Domain 2"/>
    <property type="match status" value="1"/>
</dbReference>
<organism evidence="8 9">
    <name type="scientific">Pilimelia terevasa</name>
    <dbReference type="NCBI Taxonomy" id="53372"/>
    <lineage>
        <taxon>Bacteria</taxon>
        <taxon>Bacillati</taxon>
        <taxon>Actinomycetota</taxon>
        <taxon>Actinomycetes</taxon>
        <taxon>Micromonosporales</taxon>
        <taxon>Micromonosporaceae</taxon>
        <taxon>Pilimelia</taxon>
    </lineage>
</organism>
<dbReference type="InterPro" id="IPR051329">
    <property type="entry name" value="NIR_SIR_4Fe-4S"/>
</dbReference>
<evidence type="ECO:0000313" key="8">
    <source>
        <dbReference type="EMBL" id="GGK43126.1"/>
    </source>
</evidence>
<reference evidence="8" key="1">
    <citation type="journal article" date="2014" name="Int. J. Syst. Evol. Microbiol.">
        <title>Complete genome sequence of Corynebacterium casei LMG S-19264T (=DSM 44701T), isolated from a smear-ripened cheese.</title>
        <authorList>
            <consortium name="US DOE Joint Genome Institute (JGI-PGF)"/>
            <person name="Walter F."/>
            <person name="Albersmeier A."/>
            <person name="Kalinowski J."/>
            <person name="Ruckert C."/>
        </authorList>
    </citation>
    <scope>NUCLEOTIDE SEQUENCE</scope>
    <source>
        <strain evidence="8">JCM 3091</strain>
    </source>
</reference>
<dbReference type="PANTHER" id="PTHR32439">
    <property type="entry name" value="FERREDOXIN--NITRITE REDUCTASE, CHLOROPLASTIC"/>
    <property type="match status" value="1"/>
</dbReference>
<comment type="caution">
    <text evidence="8">The sequence shown here is derived from an EMBL/GenBank/DDBJ whole genome shotgun (WGS) entry which is preliminary data.</text>
</comment>
<dbReference type="SUPFAM" id="SSF55124">
    <property type="entry name" value="Nitrite/Sulfite reductase N-terminal domain-like"/>
    <property type="match status" value="2"/>
</dbReference>
<keyword evidence="5" id="KW-0408">Iron</keyword>